<protein>
    <submittedName>
        <fullName evidence="1">Uncharacterized protein</fullName>
    </submittedName>
</protein>
<dbReference type="AlphaFoldDB" id="A0AAV6SMW9"/>
<dbReference type="Proteomes" id="UP000693946">
    <property type="component" value="Linkage Group LG12"/>
</dbReference>
<keyword evidence="2" id="KW-1185">Reference proteome</keyword>
<proteinExistence type="predicted"/>
<sequence length="95" mass="11173">MQVNCDEVARKKPTVVTLAAKRRSLVPWRSFLRAFNHTINSGTDDDVDRWYFLEQYTRGKPREPVRSCQCKSASHRHEYATQLLMKDREQQGKGF</sequence>
<evidence type="ECO:0000313" key="2">
    <source>
        <dbReference type="Proteomes" id="UP000693946"/>
    </source>
</evidence>
<reference evidence="1 2" key="1">
    <citation type="journal article" date="2021" name="Sci. Rep.">
        <title>Chromosome anchoring in Senegalese sole (Solea senegalensis) reveals sex-associated markers and genome rearrangements in flatfish.</title>
        <authorList>
            <person name="Guerrero-Cozar I."/>
            <person name="Gomez-Garrido J."/>
            <person name="Berbel C."/>
            <person name="Martinez-Blanch J.F."/>
            <person name="Alioto T."/>
            <person name="Claros M.G."/>
            <person name="Gagnaire P.A."/>
            <person name="Manchado M."/>
        </authorList>
    </citation>
    <scope>NUCLEOTIDE SEQUENCE [LARGE SCALE GENOMIC DNA]</scope>
    <source>
        <strain evidence="1">Sse05_10M</strain>
    </source>
</reference>
<accession>A0AAV6SMW9</accession>
<dbReference type="EMBL" id="JAGKHQ010000004">
    <property type="protein sequence ID" value="KAG7517692.1"/>
    <property type="molecule type" value="Genomic_DNA"/>
</dbReference>
<name>A0AAV6SMW9_SOLSE</name>
<gene>
    <name evidence="1" type="ORF">JOB18_013797</name>
</gene>
<evidence type="ECO:0000313" key="1">
    <source>
        <dbReference type="EMBL" id="KAG7517692.1"/>
    </source>
</evidence>
<organism evidence="1 2">
    <name type="scientific">Solea senegalensis</name>
    <name type="common">Senegalese sole</name>
    <dbReference type="NCBI Taxonomy" id="28829"/>
    <lineage>
        <taxon>Eukaryota</taxon>
        <taxon>Metazoa</taxon>
        <taxon>Chordata</taxon>
        <taxon>Craniata</taxon>
        <taxon>Vertebrata</taxon>
        <taxon>Euteleostomi</taxon>
        <taxon>Actinopterygii</taxon>
        <taxon>Neopterygii</taxon>
        <taxon>Teleostei</taxon>
        <taxon>Neoteleostei</taxon>
        <taxon>Acanthomorphata</taxon>
        <taxon>Carangaria</taxon>
        <taxon>Pleuronectiformes</taxon>
        <taxon>Pleuronectoidei</taxon>
        <taxon>Soleidae</taxon>
        <taxon>Solea</taxon>
    </lineage>
</organism>
<comment type="caution">
    <text evidence="1">The sequence shown here is derived from an EMBL/GenBank/DDBJ whole genome shotgun (WGS) entry which is preliminary data.</text>
</comment>